<dbReference type="OrthoDB" id="9811522at2"/>
<dbReference type="PANTHER" id="PTHR30294:SF47">
    <property type="entry name" value="INNER MEMBRANE TRANSPORT PERMEASE YHHJ"/>
    <property type="match status" value="1"/>
</dbReference>
<keyword evidence="4 6" id="KW-1133">Transmembrane helix</keyword>
<feature type="transmembrane region" description="Helical" evidence="6">
    <location>
        <begin position="161"/>
        <end position="184"/>
    </location>
</feature>
<feature type="domain" description="ABC-2 type transporter transmembrane" evidence="7">
    <location>
        <begin position="1"/>
        <end position="346"/>
    </location>
</feature>
<feature type="transmembrane region" description="Helical" evidence="6">
    <location>
        <begin position="334"/>
        <end position="354"/>
    </location>
</feature>
<reference evidence="8 9" key="1">
    <citation type="submission" date="2019-11" db="EMBL/GenBank/DDBJ databases">
        <title>Genome of Strain BIT-d1.</title>
        <authorList>
            <person name="Yang Y."/>
        </authorList>
    </citation>
    <scope>NUCLEOTIDE SEQUENCE [LARGE SCALE GENOMIC DNA]</scope>
    <source>
        <strain evidence="8 9">BIT-d1</strain>
    </source>
</reference>
<name>A0A6I3LIP9_9FLAO</name>
<dbReference type="GO" id="GO:0140359">
    <property type="term" value="F:ABC-type transporter activity"/>
    <property type="evidence" value="ECO:0007669"/>
    <property type="project" value="InterPro"/>
</dbReference>
<dbReference type="Pfam" id="PF12698">
    <property type="entry name" value="ABC2_membrane_3"/>
    <property type="match status" value="1"/>
</dbReference>
<dbReference type="Proteomes" id="UP000438760">
    <property type="component" value="Unassembled WGS sequence"/>
</dbReference>
<evidence type="ECO:0000256" key="2">
    <source>
        <dbReference type="ARBA" id="ARBA00022475"/>
    </source>
</evidence>
<sequence length="363" mass="40428">MIGIPALLFFFYSSLLSENVARNLPVTLLDLDKSSVSRQLVRMIDANATMDIAYEVTDELEGQRTVRTGKSFALIVIPKDFHKNVQNGLAPNVMCYFNGQYLLPAGLIQRDFQLIAGSFAAGAQIEILKKKGMMPEQTKGVITPIGTDSHTLFNPFLNYGAYLNLGFLPMAFQIVVMIVSIYALGNVLKYKRGHELLEQANNKVFVAIVGKLLPYTIVFFIVGFFMNSLLFYKIQAPLNGSFAFINLITLSFIIVCQSMALFVTSVVTSLRTAMTIGGGYTALAFSFTGYTFPPEGMSNFVQELNYIFPFHSYLRFVISYAVRGISFNGMQRTYLIVLSVFVVIGIISAPIYYLRLKKGGYNV</sequence>
<evidence type="ECO:0000256" key="5">
    <source>
        <dbReference type="ARBA" id="ARBA00023136"/>
    </source>
</evidence>
<dbReference type="PANTHER" id="PTHR30294">
    <property type="entry name" value="MEMBRANE COMPONENT OF ABC TRANSPORTER YHHJ-RELATED"/>
    <property type="match status" value="1"/>
</dbReference>
<evidence type="ECO:0000313" key="8">
    <source>
        <dbReference type="EMBL" id="MTG97694.1"/>
    </source>
</evidence>
<keyword evidence="9" id="KW-1185">Reference proteome</keyword>
<dbReference type="AlphaFoldDB" id="A0A6I3LIP9"/>
<evidence type="ECO:0000313" key="9">
    <source>
        <dbReference type="Proteomes" id="UP000438760"/>
    </source>
</evidence>
<dbReference type="Gene3D" id="3.40.1710.10">
    <property type="entry name" value="abc type-2 transporter like domain"/>
    <property type="match status" value="1"/>
</dbReference>
<dbReference type="InterPro" id="IPR013525">
    <property type="entry name" value="ABC2_TM"/>
</dbReference>
<proteinExistence type="predicted"/>
<evidence type="ECO:0000256" key="3">
    <source>
        <dbReference type="ARBA" id="ARBA00022692"/>
    </source>
</evidence>
<evidence type="ECO:0000256" key="4">
    <source>
        <dbReference type="ARBA" id="ARBA00022989"/>
    </source>
</evidence>
<keyword evidence="2" id="KW-1003">Cell membrane</keyword>
<accession>A0A6I3LIP9</accession>
<feature type="transmembrane region" description="Helical" evidence="6">
    <location>
        <begin position="270"/>
        <end position="292"/>
    </location>
</feature>
<evidence type="ECO:0000256" key="6">
    <source>
        <dbReference type="SAM" id="Phobius"/>
    </source>
</evidence>
<organism evidence="8 9">
    <name type="scientific">Myroides albus</name>
    <dbReference type="NCBI Taxonomy" id="2562892"/>
    <lineage>
        <taxon>Bacteria</taxon>
        <taxon>Pseudomonadati</taxon>
        <taxon>Bacteroidota</taxon>
        <taxon>Flavobacteriia</taxon>
        <taxon>Flavobacteriales</taxon>
        <taxon>Flavobacteriaceae</taxon>
        <taxon>Myroides</taxon>
    </lineage>
</organism>
<dbReference type="EMBL" id="WMJX01000009">
    <property type="protein sequence ID" value="MTG97694.1"/>
    <property type="molecule type" value="Genomic_DNA"/>
</dbReference>
<dbReference type="InterPro" id="IPR051449">
    <property type="entry name" value="ABC-2_transporter_component"/>
</dbReference>
<keyword evidence="3 6" id="KW-0812">Transmembrane</keyword>
<comment type="caution">
    <text evidence="8">The sequence shown here is derived from an EMBL/GenBank/DDBJ whole genome shotgun (WGS) entry which is preliminary data.</text>
</comment>
<feature type="transmembrane region" description="Helical" evidence="6">
    <location>
        <begin position="242"/>
        <end position="263"/>
    </location>
</feature>
<feature type="transmembrane region" description="Helical" evidence="6">
    <location>
        <begin position="304"/>
        <end position="322"/>
    </location>
</feature>
<keyword evidence="5 6" id="KW-0472">Membrane</keyword>
<evidence type="ECO:0000256" key="1">
    <source>
        <dbReference type="ARBA" id="ARBA00004651"/>
    </source>
</evidence>
<protein>
    <submittedName>
        <fullName evidence="8">ABC transporter permease</fullName>
    </submittedName>
</protein>
<feature type="transmembrane region" description="Helical" evidence="6">
    <location>
        <begin position="204"/>
        <end position="230"/>
    </location>
</feature>
<dbReference type="GO" id="GO:0005886">
    <property type="term" value="C:plasma membrane"/>
    <property type="evidence" value="ECO:0007669"/>
    <property type="project" value="UniProtKB-SubCell"/>
</dbReference>
<comment type="subcellular location">
    <subcellularLocation>
        <location evidence="1">Cell membrane</location>
        <topology evidence="1">Multi-pass membrane protein</topology>
    </subcellularLocation>
</comment>
<gene>
    <name evidence="8" type="ORF">GJV76_06000</name>
</gene>
<evidence type="ECO:0000259" key="7">
    <source>
        <dbReference type="Pfam" id="PF12698"/>
    </source>
</evidence>